<dbReference type="InterPro" id="IPR036389">
    <property type="entry name" value="RNase_III_sf"/>
</dbReference>
<dbReference type="PANTHER" id="PTHR14950">
    <property type="entry name" value="DICER-RELATED"/>
    <property type="match status" value="1"/>
</dbReference>
<dbReference type="GO" id="GO:0005634">
    <property type="term" value="C:nucleus"/>
    <property type="evidence" value="ECO:0007669"/>
    <property type="project" value="TreeGrafter"/>
</dbReference>
<name>A0A9P8MJ95_9HYPO</name>
<dbReference type="GO" id="GO:0004525">
    <property type="term" value="F:ribonuclease III activity"/>
    <property type="evidence" value="ECO:0007669"/>
    <property type="project" value="InterPro"/>
</dbReference>
<evidence type="ECO:0000256" key="5">
    <source>
        <dbReference type="ARBA" id="ARBA00022884"/>
    </source>
</evidence>
<keyword evidence="3" id="KW-0347">Helicase</keyword>
<evidence type="ECO:0000256" key="2">
    <source>
        <dbReference type="ARBA" id="ARBA00022801"/>
    </source>
</evidence>
<evidence type="ECO:0000256" key="1">
    <source>
        <dbReference type="ARBA" id="ARBA00022741"/>
    </source>
</evidence>
<proteinExistence type="predicted"/>
<dbReference type="GO" id="GO:0003723">
    <property type="term" value="F:RNA binding"/>
    <property type="evidence" value="ECO:0007669"/>
    <property type="project" value="UniProtKB-UniRule"/>
</dbReference>
<evidence type="ECO:0000256" key="4">
    <source>
        <dbReference type="ARBA" id="ARBA00022840"/>
    </source>
</evidence>
<dbReference type="GO" id="GO:0030422">
    <property type="term" value="P:siRNA processing"/>
    <property type="evidence" value="ECO:0007669"/>
    <property type="project" value="TreeGrafter"/>
</dbReference>
<evidence type="ECO:0000259" key="9">
    <source>
        <dbReference type="PROSITE" id="PS51192"/>
    </source>
</evidence>
<keyword evidence="1" id="KW-0547">Nucleotide-binding</keyword>
<feature type="region of interest" description="Disordered" evidence="7">
    <location>
        <begin position="1"/>
        <end position="74"/>
    </location>
</feature>
<dbReference type="PROSITE" id="PS00517">
    <property type="entry name" value="RNASE_3_1"/>
    <property type="match status" value="2"/>
</dbReference>
<protein>
    <recommendedName>
        <fullName evidence="13">Dicer-like protein 1</fullName>
    </recommendedName>
</protein>
<dbReference type="Pfam" id="PF24995">
    <property type="entry name" value="DSRM_2"/>
    <property type="match status" value="1"/>
</dbReference>
<feature type="domain" description="RNase III" evidence="8">
    <location>
        <begin position="1105"/>
        <end position="1258"/>
    </location>
</feature>
<feature type="compositionally biased region" description="Polar residues" evidence="7">
    <location>
        <begin position="41"/>
        <end position="50"/>
    </location>
</feature>
<dbReference type="SUPFAM" id="SSF69065">
    <property type="entry name" value="RNase III domain-like"/>
    <property type="match status" value="2"/>
</dbReference>
<dbReference type="CDD" id="cd00593">
    <property type="entry name" value="RIBOc"/>
    <property type="match status" value="2"/>
</dbReference>
<evidence type="ECO:0000313" key="11">
    <source>
        <dbReference type="EMBL" id="KAH0599485.1"/>
    </source>
</evidence>
<reference evidence="11 12" key="1">
    <citation type="submission" date="2020-07" db="EMBL/GenBank/DDBJ databases">
        <title>Metarhizium humberi genome.</title>
        <authorList>
            <person name="Lysoe E."/>
        </authorList>
    </citation>
    <scope>NUCLEOTIDE SEQUENCE [LARGE SCALE GENOMIC DNA]</scope>
    <source>
        <strain evidence="11 12">ESALQ1638</strain>
    </source>
</reference>
<dbReference type="SUPFAM" id="SSF52540">
    <property type="entry name" value="P-loop containing nucleoside triphosphate hydrolases"/>
    <property type="match status" value="2"/>
</dbReference>
<evidence type="ECO:0000256" key="6">
    <source>
        <dbReference type="PROSITE-ProRule" id="PRU00657"/>
    </source>
</evidence>
<dbReference type="PANTHER" id="PTHR14950:SF62">
    <property type="entry name" value="DICER-LIKE PROTEIN 1"/>
    <property type="match status" value="1"/>
</dbReference>
<dbReference type="Gene3D" id="1.10.1520.10">
    <property type="entry name" value="Ribonuclease III domain"/>
    <property type="match status" value="2"/>
</dbReference>
<dbReference type="Proteomes" id="UP000764110">
    <property type="component" value="Unassembled WGS sequence"/>
</dbReference>
<dbReference type="GO" id="GO:0004386">
    <property type="term" value="F:helicase activity"/>
    <property type="evidence" value="ECO:0007669"/>
    <property type="project" value="UniProtKB-KW"/>
</dbReference>
<dbReference type="SMART" id="SM00535">
    <property type="entry name" value="RIBOc"/>
    <property type="match status" value="2"/>
</dbReference>
<dbReference type="PROSITE" id="PS51192">
    <property type="entry name" value="HELICASE_ATP_BIND_1"/>
    <property type="match status" value="1"/>
</dbReference>
<accession>A0A9P8MJ95</accession>
<dbReference type="PROSITE" id="PS50142">
    <property type="entry name" value="RNASE_3_2"/>
    <property type="match status" value="2"/>
</dbReference>
<dbReference type="InterPro" id="IPR011545">
    <property type="entry name" value="DEAD/DEAH_box_helicase_dom"/>
</dbReference>
<evidence type="ECO:0000259" key="10">
    <source>
        <dbReference type="PROSITE" id="PS51327"/>
    </source>
</evidence>
<feature type="domain" description="RNase III" evidence="8">
    <location>
        <begin position="946"/>
        <end position="1056"/>
    </location>
</feature>
<evidence type="ECO:0000313" key="12">
    <source>
        <dbReference type="Proteomes" id="UP000764110"/>
    </source>
</evidence>
<dbReference type="CDD" id="cd18034">
    <property type="entry name" value="DEXHc_dicer"/>
    <property type="match status" value="1"/>
</dbReference>
<dbReference type="SMART" id="SM00487">
    <property type="entry name" value="DEXDc"/>
    <property type="match status" value="1"/>
</dbReference>
<dbReference type="EMBL" id="JACEFI010000003">
    <property type="protein sequence ID" value="KAH0599485.1"/>
    <property type="molecule type" value="Genomic_DNA"/>
</dbReference>
<evidence type="ECO:0008006" key="13">
    <source>
        <dbReference type="Google" id="ProtNLM"/>
    </source>
</evidence>
<organism evidence="11 12">
    <name type="scientific">Metarhizium humberi</name>
    <dbReference type="NCBI Taxonomy" id="2596975"/>
    <lineage>
        <taxon>Eukaryota</taxon>
        <taxon>Fungi</taxon>
        <taxon>Dikarya</taxon>
        <taxon>Ascomycota</taxon>
        <taxon>Pezizomycotina</taxon>
        <taxon>Sordariomycetes</taxon>
        <taxon>Hypocreomycetidae</taxon>
        <taxon>Hypocreales</taxon>
        <taxon>Clavicipitaceae</taxon>
        <taxon>Metarhizium</taxon>
    </lineage>
</organism>
<dbReference type="GO" id="GO:0005524">
    <property type="term" value="F:ATP binding"/>
    <property type="evidence" value="ECO:0007669"/>
    <property type="project" value="UniProtKB-KW"/>
</dbReference>
<dbReference type="Gene3D" id="3.40.50.300">
    <property type="entry name" value="P-loop containing nucleotide triphosphate hydrolases"/>
    <property type="match status" value="2"/>
</dbReference>
<dbReference type="InterPro" id="IPR005034">
    <property type="entry name" value="Dicer_dimerisation"/>
</dbReference>
<keyword evidence="5 6" id="KW-0694">RNA-binding</keyword>
<gene>
    <name evidence="11" type="ORF">MHUMG1_02273</name>
</gene>
<dbReference type="PROSITE" id="PS51327">
    <property type="entry name" value="DICER_DSRBF"/>
    <property type="match status" value="1"/>
</dbReference>
<dbReference type="InterPro" id="IPR014001">
    <property type="entry name" value="Helicase_ATP-bd"/>
</dbReference>
<dbReference type="Pfam" id="PF03368">
    <property type="entry name" value="Dicer_dimer"/>
    <property type="match status" value="1"/>
</dbReference>
<sequence length="1384" mass="155060">MSQSSKHATANDLRRTDETVVTAGTFDPASEAEQNHHDSSNEGNYDSDSSYAAEKYRLTTNPERRPKKPLTQNSEHAAFMSWVADEAYQDDTATPAKEDDTVEGSATIVQSGTSHQRIVTTPRQYQIDLFERAKEQNTIIVLDTGSGKTYIAVLLLRHVLALELETQPQTKRTAFFLVDKVALCLQQHRFLQANMEYPVGKLYGDKASMREWASEIQENMVIVCTAQILLDLLSSGLVTMNQINLLVFDEAHHTKKNHPYATIMRDHYVRMKAHHPRILAMTASPVDSKTRDFYAAALDLEATLCSKIATVSEEVLLAGMGRKQQIERVIEYGPLADPADEMTMTTLSLSLSTLCRYQSNFQIHLEAARYTASIIGPWGADQYLRQLFKSPDQYLTITELTANTADELISQASGTYCQAQEQIDDDLIKARARKLVTDHVHNESTQDFSLKVQALHEILHDAFESQQSTRCIVFVQKRYIAFLLSEAFNRSALRIQDMTAGFVVGSQPASSSIVNMSIKDQIESLNRFRFDLYDSAIQYIQSKGRARQTNSVYVNMVERDNIQHRRKLIQAARDVHALRRFCSSLPSDRKINEIEINDGLLGLQAKSQISFEVPKTGARLTFDSSRGVLARFVSSVCGGADAHPEYIVTSTEMGKFTAIILLPDSCPVKSFSGTPQRSKLLARGSAAFKACIELLNYKYIDGNFRSTLTRLLPKMRNARLALSEKKQSEYGMKSKPELWAQRATSQLFVTTLSIKDPGPTGRPGRPLCILTHAALPTIEPIRLWIDNDVQSTLALHQFAVPLTLTGEDVASLAKFTLILFNDVFSKDFDCDSGSLPYFLAPCVLSTAATNLKETDCPWDERTVIDWDIVKGSERACAPTLPTLLTRPLPVDVVVTALALPVAIYSIESAAIAMDACGFIDLAIYPPLALEALTKGEEDVDVQTSKNYERLEFLGDAFLKMATTISLFTLIPNRNEFEYHVERMILICNKNLFNHAVDRGLQEYVRSRGFDRRSWYPDLVLRKGKKHKPVGLTQRLADKSIADVCEALIGAAYMTEPEGMDLAVKAVTIMVQSKNHRMKKYSDYYEKYVQPAWQTIPSRPIELLAADKVKASIGYKFRSPKLLRSAFKHPSYPYEPELPNYQRLEFLGDALLDVAIVDFLFQRYPLADPQWLTEHKMAMASNHFFSFLCVELGLHRHILSTGSSIMGHIAGFAEQIAKAKSQTEDGVLQLDFWLNTEHPPKALSDILEAVVGAMYEDSKYDYNSVRNFFTKFIAPYFQDMKLYDTYAAGHPVTQLIKLIQDTFCCRSWRLCVSPVPCGSDTGASAITDSNVVCALMIHKKKTFHSIRGSGKDAKIAVAAAALKQMRDLDGDAFRRMTGCDCGVVD</sequence>
<evidence type="ECO:0000256" key="7">
    <source>
        <dbReference type="SAM" id="MobiDB-lite"/>
    </source>
</evidence>
<dbReference type="InterPro" id="IPR027417">
    <property type="entry name" value="P-loop_NTPase"/>
</dbReference>
<dbReference type="GO" id="GO:0005737">
    <property type="term" value="C:cytoplasm"/>
    <property type="evidence" value="ECO:0007669"/>
    <property type="project" value="TreeGrafter"/>
</dbReference>
<feature type="domain" description="Helicase ATP-binding" evidence="9">
    <location>
        <begin position="129"/>
        <end position="303"/>
    </location>
</feature>
<dbReference type="InterPro" id="IPR056755">
    <property type="entry name" value="DSRM_2"/>
</dbReference>
<evidence type="ECO:0000259" key="8">
    <source>
        <dbReference type="PROSITE" id="PS50142"/>
    </source>
</evidence>
<comment type="caution">
    <text evidence="11">The sequence shown here is derived from an EMBL/GenBank/DDBJ whole genome shotgun (WGS) entry which is preliminary data.</text>
</comment>
<dbReference type="Pfam" id="PF00636">
    <property type="entry name" value="Ribonuclease_3"/>
    <property type="match status" value="2"/>
</dbReference>
<keyword evidence="2" id="KW-0378">Hydrolase</keyword>
<dbReference type="Gene3D" id="3.30.160.380">
    <property type="entry name" value="Dicer dimerisation domain"/>
    <property type="match status" value="1"/>
</dbReference>
<keyword evidence="4" id="KW-0067">ATP-binding</keyword>
<dbReference type="InterPro" id="IPR000999">
    <property type="entry name" value="RNase_III_dom"/>
</dbReference>
<dbReference type="InterPro" id="IPR038248">
    <property type="entry name" value="Dicer_dimer_sf"/>
</dbReference>
<keyword evidence="12" id="KW-1185">Reference proteome</keyword>
<feature type="domain" description="Dicer dsRNA-binding fold" evidence="10">
    <location>
        <begin position="625"/>
        <end position="714"/>
    </location>
</feature>
<evidence type="ECO:0000256" key="3">
    <source>
        <dbReference type="ARBA" id="ARBA00022806"/>
    </source>
</evidence>
<dbReference type="Pfam" id="PF00270">
    <property type="entry name" value="DEAD"/>
    <property type="match status" value="1"/>
</dbReference>